<feature type="region of interest" description="Disordered" evidence="4">
    <location>
        <begin position="346"/>
        <end position="369"/>
    </location>
</feature>
<dbReference type="Proteomes" id="UP001162060">
    <property type="component" value="Unassembled WGS sequence"/>
</dbReference>
<dbReference type="PANTHER" id="PTHR12446">
    <property type="entry name" value="TESMIN/TSO1-RELATED"/>
    <property type="match status" value="1"/>
</dbReference>
<dbReference type="PANTHER" id="PTHR12446:SF34">
    <property type="entry name" value="PROTEIN LIN-54 HOMOLOG"/>
    <property type="match status" value="1"/>
</dbReference>
<keyword evidence="3" id="KW-0539">Nucleus</keyword>
<dbReference type="InterPro" id="IPR028307">
    <property type="entry name" value="Lin-54_fam"/>
</dbReference>
<accession>A0AAV1V8Q5</accession>
<comment type="caution">
    <text evidence="6">The sequence shown here is derived from an EMBL/GenBank/DDBJ whole genome shotgun (WGS) entry which is preliminary data.</text>
</comment>
<evidence type="ECO:0000256" key="4">
    <source>
        <dbReference type="SAM" id="MobiDB-lite"/>
    </source>
</evidence>
<dbReference type="AlphaFoldDB" id="A0AAV1V8Q5"/>
<dbReference type="InterPro" id="IPR036047">
    <property type="entry name" value="F-box-like_dom_sf"/>
</dbReference>
<dbReference type="SUPFAM" id="SSF81383">
    <property type="entry name" value="F-box domain"/>
    <property type="match status" value="1"/>
</dbReference>
<dbReference type="SMART" id="SM01114">
    <property type="entry name" value="CXC"/>
    <property type="match status" value="2"/>
</dbReference>
<feature type="compositionally biased region" description="Polar residues" evidence="4">
    <location>
        <begin position="490"/>
        <end position="508"/>
    </location>
</feature>
<feature type="compositionally biased region" description="Polar residues" evidence="4">
    <location>
        <begin position="92"/>
        <end position="103"/>
    </location>
</feature>
<organism evidence="6 7">
    <name type="scientific">Peronospora matthiolae</name>
    <dbReference type="NCBI Taxonomy" id="2874970"/>
    <lineage>
        <taxon>Eukaryota</taxon>
        <taxon>Sar</taxon>
        <taxon>Stramenopiles</taxon>
        <taxon>Oomycota</taxon>
        <taxon>Peronosporomycetes</taxon>
        <taxon>Peronosporales</taxon>
        <taxon>Peronosporaceae</taxon>
        <taxon>Peronospora</taxon>
    </lineage>
</organism>
<dbReference type="GO" id="GO:0006355">
    <property type="term" value="P:regulation of DNA-templated transcription"/>
    <property type="evidence" value="ECO:0007669"/>
    <property type="project" value="TreeGrafter"/>
</dbReference>
<feature type="compositionally biased region" description="Basic and acidic residues" evidence="4">
    <location>
        <begin position="75"/>
        <end position="88"/>
    </location>
</feature>
<dbReference type="GO" id="GO:0005634">
    <property type="term" value="C:nucleus"/>
    <property type="evidence" value="ECO:0007669"/>
    <property type="project" value="UniProtKB-SubCell"/>
</dbReference>
<dbReference type="InterPro" id="IPR001810">
    <property type="entry name" value="F-box_dom"/>
</dbReference>
<evidence type="ECO:0000313" key="7">
    <source>
        <dbReference type="Proteomes" id="UP001162060"/>
    </source>
</evidence>
<dbReference type="InterPro" id="IPR005172">
    <property type="entry name" value="CRC"/>
</dbReference>
<protein>
    <recommendedName>
        <fullName evidence="5">CRC domain-containing protein</fullName>
    </recommendedName>
</protein>
<evidence type="ECO:0000256" key="3">
    <source>
        <dbReference type="ARBA" id="ARBA00023242"/>
    </source>
</evidence>
<dbReference type="Pfam" id="PF12937">
    <property type="entry name" value="F-box-like"/>
    <property type="match status" value="1"/>
</dbReference>
<proteinExistence type="inferred from homology"/>
<feature type="region of interest" description="Disordered" evidence="4">
    <location>
        <begin position="70"/>
        <end position="106"/>
    </location>
</feature>
<dbReference type="Gene3D" id="1.20.1280.50">
    <property type="match status" value="1"/>
</dbReference>
<feature type="region of interest" description="Disordered" evidence="4">
    <location>
        <begin position="901"/>
        <end position="921"/>
    </location>
</feature>
<evidence type="ECO:0000313" key="6">
    <source>
        <dbReference type="EMBL" id="CAK7942002.1"/>
    </source>
</evidence>
<comment type="subcellular location">
    <subcellularLocation>
        <location evidence="1">Nucleus</location>
    </subcellularLocation>
</comment>
<dbReference type="EMBL" id="CAKLBY020000267">
    <property type="protein sequence ID" value="CAK7942002.1"/>
    <property type="molecule type" value="Genomic_DNA"/>
</dbReference>
<gene>
    <name evidence="6" type="ORF">PM001_LOCUS27152</name>
</gene>
<dbReference type="Pfam" id="PF03638">
    <property type="entry name" value="TCR"/>
    <property type="match status" value="2"/>
</dbReference>
<feature type="compositionally biased region" description="Basic and acidic residues" evidence="4">
    <location>
        <begin position="901"/>
        <end position="911"/>
    </location>
</feature>
<evidence type="ECO:0000256" key="1">
    <source>
        <dbReference type="ARBA" id="ARBA00004123"/>
    </source>
</evidence>
<reference evidence="6" key="1">
    <citation type="submission" date="2024-01" db="EMBL/GenBank/DDBJ databases">
        <authorList>
            <person name="Webb A."/>
        </authorList>
    </citation>
    <scope>NUCLEOTIDE SEQUENCE</scope>
    <source>
        <strain evidence="6">Pm1</strain>
    </source>
</reference>
<evidence type="ECO:0000256" key="2">
    <source>
        <dbReference type="ARBA" id="ARBA00007267"/>
    </source>
</evidence>
<feature type="region of interest" description="Disordered" evidence="4">
    <location>
        <begin position="465"/>
        <end position="566"/>
    </location>
</feature>
<dbReference type="PROSITE" id="PS51634">
    <property type="entry name" value="CRC"/>
    <property type="match status" value="1"/>
</dbReference>
<sequence>MSVYSLNGPQAVALQVPDVFETIADAIGQAKAQQKDQKWTTNGTLTNEKPRPETEACNALILIDAADPDQEETMEMEKEQQPARELVDRPLQSPSASKSTACSPSRFFRSPVDTSVRTVETLLQQVGGSVELVTPKKNALGAIDPLCQQEKNVDMVLTTNERSGPCAAATAGGKCSGAGVKLSSYREEFRSTSGKKRRLGCTSPRTPSPSRRKQLLAHRLVDIDGCNEDGDEYDVVEEAGKISSAASAFLVDASVSSLCTDDVEYVPSGELTSPSEHDSFFSFVNSLSPLMAAEEFESSFTSVKLSPLVSAVSYELPRLLPPFPEQKLNDDEDPILRGRVHPFVRIPESKPDRGASTGFSGEGRTSAPGSAFGLVPSTTFVESFPNIQASTRATPGKDERIKLGDHSVMKMKLHTLFGVSPSLLDLHPAREIRAINNSLKRKTHIIRREAEEKCEQTLSASNVHRRLLHTPVKSSSSPHRGTRSPLYPWNGQTPEKASISKTCTSQKLSPGHHSTKLAAGETPSSSPVARRPIQATDTKPALSTPSGNKTKQKVSQRIPMPSSMTGISGHEVCDFVPETRHVVAPAITPAKQMKREAVATSGKSITYRMFTSHIMATDDARSVTASDSSYKTPTHVRLSTSMTLPSQSASKVSSDVAVTVTSAQVSTKAPCNCKKSKCLKLYCECFRRGGYCDERCNCNNCANSTDMEEVRQQAIASRLAKNPNAFKPKIGATPAAVTLTPRNAHRVSCGSHVSTGSMLSPQDQTSYQQRQQTPSASMTTTKMHKHGCHCKKSACQKKYCECYQAGVLCGENCRCIDCQNHAPCVSHGSAVAIDGLTMTDTPSRITNESDETFVSPVVQRLQTRLRSAGETGTRMKTALLKLPSTPLVKYHTDAKCGMSPVREEDERERCGNSEANNTPLPSKERKLQLSDVADSLRTVGIAALSAVVRSSAGSEWVFVLPLFGAALPPLESSVSAKIFCFLTNADLYSASLVSHLWNQVALGDTVWDHANFFPAEQNVTGAQLSRKKKQQEIPVRHEPCVGISDKRMSDGSMTGIECEPNLVVL</sequence>
<evidence type="ECO:0000259" key="5">
    <source>
        <dbReference type="PROSITE" id="PS51634"/>
    </source>
</evidence>
<comment type="similarity">
    <text evidence="2">Belongs to the lin-54 family.</text>
</comment>
<feature type="domain" description="CRC" evidence="5">
    <location>
        <begin position="667"/>
        <end position="823"/>
    </location>
</feature>
<feature type="compositionally biased region" description="Polar residues" evidence="4">
    <location>
        <begin position="535"/>
        <end position="555"/>
    </location>
</feature>
<name>A0AAV1V8Q5_9STRA</name>
<dbReference type="InterPro" id="IPR033467">
    <property type="entry name" value="Tesmin/TSO1-like_CXC"/>
</dbReference>